<dbReference type="GeneID" id="95349045"/>
<reference evidence="4" key="3">
    <citation type="submission" date="2016-11" db="EMBL/GenBank/DDBJ databases">
        <authorList>
            <person name="Papadimitriou K."/>
        </authorList>
    </citation>
    <scope>NUCLEOTIDE SEQUENCE [LARGE SCALE GENOMIC DNA]</scope>
    <source>
        <strain evidence="4">ACA-DC 1533</strain>
    </source>
</reference>
<evidence type="ECO:0000313" key="3">
    <source>
        <dbReference type="Proteomes" id="UP000051491"/>
    </source>
</evidence>
<name>A0A0R2JLP0_9LACO</name>
<dbReference type="Proteomes" id="UP000190935">
    <property type="component" value="Chromosome I"/>
</dbReference>
<dbReference type="PANTHER" id="PTHR39166:SF1">
    <property type="entry name" value="BLL1166 PROTEIN"/>
    <property type="match status" value="1"/>
</dbReference>
<protein>
    <recommendedName>
        <fullName evidence="5">Nucleotidyltransferase family protein</fullName>
    </recommendedName>
</protein>
<dbReference type="Proteomes" id="UP000051491">
    <property type="component" value="Unassembled WGS sequence"/>
</dbReference>
<evidence type="ECO:0008006" key="5">
    <source>
        <dbReference type="Google" id="ProtNLM"/>
    </source>
</evidence>
<dbReference type="Pfam" id="PF06042">
    <property type="entry name" value="NTP_transf_6"/>
    <property type="match status" value="1"/>
</dbReference>
<gene>
    <name evidence="1" type="ORF">IV43_GL000592</name>
    <name evidence="2" type="ORF">LAC1533_0942</name>
</gene>
<reference evidence="1 3" key="1">
    <citation type="journal article" date="2015" name="Genome Announc.">
        <title>Expanding the biotechnology potential of lactobacilli through comparative genomics of 213 strains and associated genera.</title>
        <authorList>
            <person name="Sun Z."/>
            <person name="Harris H.M."/>
            <person name="McCann A."/>
            <person name="Guo C."/>
            <person name="Argimon S."/>
            <person name="Zhang W."/>
            <person name="Yang X."/>
            <person name="Jeffery I.B."/>
            <person name="Cooney J.C."/>
            <person name="Kagawa T.F."/>
            <person name="Liu W."/>
            <person name="Song Y."/>
            <person name="Salvetti E."/>
            <person name="Wrobel A."/>
            <person name="Rasinkangas P."/>
            <person name="Parkhill J."/>
            <person name="Rea M.C."/>
            <person name="O'Sullivan O."/>
            <person name="Ritari J."/>
            <person name="Douillard F.P."/>
            <person name="Paul Ross R."/>
            <person name="Yang R."/>
            <person name="Briner A.E."/>
            <person name="Felis G.E."/>
            <person name="de Vos W.M."/>
            <person name="Barrangou R."/>
            <person name="Klaenhammer T.R."/>
            <person name="Caufield P.W."/>
            <person name="Cui Y."/>
            <person name="Zhang H."/>
            <person name="O'Toole P.W."/>
        </authorList>
    </citation>
    <scope>NUCLEOTIDE SEQUENCE [LARGE SCALE GENOMIC DNA]</scope>
    <source>
        <strain evidence="1 3">DSM 15353</strain>
    </source>
</reference>
<dbReference type="AlphaFoldDB" id="A0A0R2JLP0"/>
<organism evidence="1 3">
    <name type="scientific">Ligilactobacillus acidipiscis</name>
    <dbReference type="NCBI Taxonomy" id="89059"/>
    <lineage>
        <taxon>Bacteria</taxon>
        <taxon>Bacillati</taxon>
        <taxon>Bacillota</taxon>
        <taxon>Bacilli</taxon>
        <taxon>Lactobacillales</taxon>
        <taxon>Lactobacillaceae</taxon>
        <taxon>Ligilactobacillus</taxon>
    </lineage>
</organism>
<evidence type="ECO:0000313" key="2">
    <source>
        <dbReference type="EMBL" id="SFV40362.1"/>
    </source>
</evidence>
<evidence type="ECO:0000313" key="4">
    <source>
        <dbReference type="Proteomes" id="UP000190935"/>
    </source>
</evidence>
<dbReference type="KEGG" id="laca:LAC1533_0942"/>
<sequence>MYKKKFLDIISHDPEINEIFKILEKMHLPEATICGGTIRNLIWNKQTGHQSSLKLGDIDVYYKNSNQSYENFLMTKEILAQNHSLYLWNIKNICLPARHLSHRRFYDSIEKTIADFPETATSVGIQKSRLNGYHVIAPYGLADLFELQVSPTPNYAVGQAGHQRYQQRLTNKAWQTRWPELTIND</sequence>
<dbReference type="OrthoDB" id="1901124at2"/>
<dbReference type="RefSeq" id="WP_010496448.1">
    <property type="nucleotide sequence ID" value="NZ_DAIMTB010000049.1"/>
</dbReference>
<proteinExistence type="predicted"/>
<dbReference type="EMBL" id="LT630287">
    <property type="protein sequence ID" value="SFV40362.1"/>
    <property type="molecule type" value="Genomic_DNA"/>
</dbReference>
<dbReference type="PATRIC" id="fig|89059.3.peg.612"/>
<dbReference type="STRING" id="89059.LAC1533_0942"/>
<reference evidence="2" key="2">
    <citation type="submission" date="2016-11" db="EMBL/GenBank/DDBJ databases">
        <authorList>
            <person name="Jaros S."/>
            <person name="Januszkiewicz K."/>
            <person name="Wedrychowicz H."/>
        </authorList>
    </citation>
    <scope>NUCLEOTIDE SEQUENCE [LARGE SCALE GENOMIC DNA]</scope>
    <source>
        <strain evidence="2">ACA-DC 1533</strain>
    </source>
</reference>
<dbReference type="InterPro" id="IPR009267">
    <property type="entry name" value="NTP_transf_6"/>
</dbReference>
<dbReference type="EMBL" id="JQBK01000158">
    <property type="protein sequence ID" value="KRN78121.1"/>
    <property type="molecule type" value="Genomic_DNA"/>
</dbReference>
<dbReference type="PANTHER" id="PTHR39166">
    <property type="entry name" value="BLL1166 PROTEIN"/>
    <property type="match status" value="1"/>
</dbReference>
<evidence type="ECO:0000313" key="1">
    <source>
        <dbReference type="EMBL" id="KRN78121.1"/>
    </source>
</evidence>
<accession>A0A0R2JLP0</accession>